<organism evidence="2 3">
    <name type="scientific">Gymnopilus junonius</name>
    <name type="common">Spectacular rustgill mushroom</name>
    <name type="synonym">Gymnopilus spectabilis subsp. junonius</name>
    <dbReference type="NCBI Taxonomy" id="109634"/>
    <lineage>
        <taxon>Eukaryota</taxon>
        <taxon>Fungi</taxon>
        <taxon>Dikarya</taxon>
        <taxon>Basidiomycota</taxon>
        <taxon>Agaricomycotina</taxon>
        <taxon>Agaricomycetes</taxon>
        <taxon>Agaricomycetidae</taxon>
        <taxon>Agaricales</taxon>
        <taxon>Agaricineae</taxon>
        <taxon>Hymenogastraceae</taxon>
        <taxon>Gymnopilus</taxon>
    </lineage>
</organism>
<accession>A0A9P5TGN8</accession>
<evidence type="ECO:0000313" key="2">
    <source>
        <dbReference type="EMBL" id="KAF8873970.1"/>
    </source>
</evidence>
<reference evidence="2" key="1">
    <citation type="submission" date="2020-11" db="EMBL/GenBank/DDBJ databases">
        <authorList>
            <consortium name="DOE Joint Genome Institute"/>
            <person name="Ahrendt S."/>
            <person name="Riley R."/>
            <person name="Andreopoulos W."/>
            <person name="LaButti K."/>
            <person name="Pangilinan J."/>
            <person name="Ruiz-duenas F.J."/>
            <person name="Barrasa J.M."/>
            <person name="Sanchez-Garcia M."/>
            <person name="Camarero S."/>
            <person name="Miyauchi S."/>
            <person name="Serrano A."/>
            <person name="Linde D."/>
            <person name="Babiker R."/>
            <person name="Drula E."/>
            <person name="Ayuso-Fernandez I."/>
            <person name="Pacheco R."/>
            <person name="Padilla G."/>
            <person name="Ferreira P."/>
            <person name="Barriuso J."/>
            <person name="Kellner H."/>
            <person name="Castanera R."/>
            <person name="Alfaro M."/>
            <person name="Ramirez L."/>
            <person name="Pisabarro A.G."/>
            <person name="Kuo A."/>
            <person name="Tritt A."/>
            <person name="Lipzen A."/>
            <person name="He G."/>
            <person name="Yan M."/>
            <person name="Ng V."/>
            <person name="Cullen D."/>
            <person name="Martin F."/>
            <person name="Rosso M.-N."/>
            <person name="Henrissat B."/>
            <person name="Hibbett D."/>
            <person name="Martinez A.T."/>
            <person name="Grigoriev I.V."/>
        </authorList>
    </citation>
    <scope>NUCLEOTIDE SEQUENCE</scope>
    <source>
        <strain evidence="2">AH 44721</strain>
    </source>
</reference>
<dbReference type="Proteomes" id="UP000724874">
    <property type="component" value="Unassembled WGS sequence"/>
</dbReference>
<dbReference type="EMBL" id="JADNYJ010000224">
    <property type="protein sequence ID" value="KAF8873970.1"/>
    <property type="molecule type" value="Genomic_DNA"/>
</dbReference>
<keyword evidence="1" id="KW-0472">Membrane</keyword>
<dbReference type="OrthoDB" id="3038990at2759"/>
<feature type="transmembrane region" description="Helical" evidence="1">
    <location>
        <begin position="98"/>
        <end position="117"/>
    </location>
</feature>
<keyword evidence="1" id="KW-1133">Transmembrane helix</keyword>
<proteinExistence type="predicted"/>
<dbReference type="AlphaFoldDB" id="A0A9P5TGN8"/>
<protein>
    <submittedName>
        <fullName evidence="2">Uncharacterized protein</fullName>
    </submittedName>
</protein>
<sequence length="329" mass="36691">MSQLPNPFTPFAFFAPEEASQTSVFFYVSVGALAIFVWDLLDNLYSDYKIISGYRITVVSVTYLSSRRASVKWHTQVVSLLTSAPVGNCRKIGLATGWLYPLSVAVTSFLFLVRVHAIYNRNWIVSSIFFTLWLGVIIGASTVPFSTRASEIGPTKFCFTDVKTVPSYLTASGVLTLAFDTSVYLAITWRLTRDAHYSRHRSGKRILHLITFQNIPILSRALLQDGQKYYLSTTTAHLVSTILFNINSLPLPYRFILSLPSQAVMNIMACRAYRSIRFGNFEQVMIAPTSQIASTRKETPLAVTIGFRKVQHHTGVCLSGPSKSSTLSI</sequence>
<keyword evidence="1" id="KW-0812">Transmembrane</keyword>
<feature type="transmembrane region" description="Helical" evidence="1">
    <location>
        <begin position="24"/>
        <end position="41"/>
    </location>
</feature>
<feature type="transmembrane region" description="Helical" evidence="1">
    <location>
        <begin position="165"/>
        <end position="186"/>
    </location>
</feature>
<feature type="transmembrane region" description="Helical" evidence="1">
    <location>
        <begin position="124"/>
        <end position="145"/>
    </location>
</feature>
<name>A0A9P5TGN8_GYMJU</name>
<keyword evidence="3" id="KW-1185">Reference proteome</keyword>
<gene>
    <name evidence="2" type="ORF">CPB84DRAFT_1737154</name>
</gene>
<evidence type="ECO:0000313" key="3">
    <source>
        <dbReference type="Proteomes" id="UP000724874"/>
    </source>
</evidence>
<comment type="caution">
    <text evidence="2">The sequence shown here is derived from an EMBL/GenBank/DDBJ whole genome shotgun (WGS) entry which is preliminary data.</text>
</comment>
<evidence type="ECO:0000256" key="1">
    <source>
        <dbReference type="SAM" id="Phobius"/>
    </source>
</evidence>